<dbReference type="EMBL" id="SOAN01000001">
    <property type="protein sequence ID" value="TDS87321.1"/>
    <property type="molecule type" value="Genomic_DNA"/>
</dbReference>
<evidence type="ECO:0000313" key="2">
    <source>
        <dbReference type="EMBL" id="TDS87321.1"/>
    </source>
</evidence>
<evidence type="ECO:0000313" key="3">
    <source>
        <dbReference type="Proteomes" id="UP000294506"/>
    </source>
</evidence>
<dbReference type="InterPro" id="IPR015001">
    <property type="entry name" value="DUF1850"/>
</dbReference>
<dbReference type="AlphaFoldDB" id="A0A4V6Q173"/>
<keyword evidence="1" id="KW-0472">Membrane</keyword>
<dbReference type="Proteomes" id="UP000294506">
    <property type="component" value="Unassembled WGS sequence"/>
</dbReference>
<evidence type="ECO:0000256" key="1">
    <source>
        <dbReference type="SAM" id="Phobius"/>
    </source>
</evidence>
<protein>
    <recommendedName>
        <fullName evidence="4">DUF1850 domain-containing protein</fullName>
    </recommendedName>
</protein>
<sequence length="178" mass="20276">MSSWTDRDQERLSGSTPLDRMSRRRLLTRTGTVAAAASLSLATAMLTSCAATRKLVLQHQRSGEVYAELDISEDSEITHSWIHSIELSRWTDVYRLSGNSLVLVATRFSEYGAGMPMDEGDLRIEDGQIIIENIDREFDAIRWIHSHRVDYRIGIDGQEDLVDPTELPHRQPIELRPR</sequence>
<dbReference type="InterPro" id="IPR006311">
    <property type="entry name" value="TAT_signal"/>
</dbReference>
<evidence type="ECO:0008006" key="4">
    <source>
        <dbReference type="Google" id="ProtNLM"/>
    </source>
</evidence>
<reference evidence="2 3" key="1">
    <citation type="submission" date="2019-03" db="EMBL/GenBank/DDBJ databases">
        <title>Genomic Encyclopedia of Type Strains, Phase III (KMG-III): the genomes of soil and plant-associated and newly described type strains.</title>
        <authorList>
            <person name="Whitman W."/>
        </authorList>
    </citation>
    <scope>NUCLEOTIDE SEQUENCE [LARGE SCALE GENOMIC DNA]</scope>
    <source>
        <strain evidence="2 3">DSM 27373</strain>
    </source>
</reference>
<dbReference type="Pfam" id="PF08905">
    <property type="entry name" value="DUF1850"/>
    <property type="match status" value="1"/>
</dbReference>
<accession>A0A4V6Q173</accession>
<dbReference type="PROSITE" id="PS51318">
    <property type="entry name" value="TAT"/>
    <property type="match status" value="1"/>
</dbReference>
<feature type="transmembrane region" description="Helical" evidence="1">
    <location>
        <begin position="26"/>
        <end position="46"/>
    </location>
</feature>
<comment type="caution">
    <text evidence="2">The sequence shown here is derived from an EMBL/GenBank/DDBJ whole genome shotgun (WGS) entry which is preliminary data.</text>
</comment>
<keyword evidence="3" id="KW-1185">Reference proteome</keyword>
<keyword evidence="1" id="KW-0812">Transmembrane</keyword>
<dbReference type="RefSeq" id="WP_133725461.1">
    <property type="nucleotide sequence ID" value="NZ_SOAN01000001.1"/>
</dbReference>
<organism evidence="2 3">
    <name type="scientific">Nesterenkonia aurantiaca</name>
    <dbReference type="NCBI Taxonomy" id="1436010"/>
    <lineage>
        <taxon>Bacteria</taxon>
        <taxon>Bacillati</taxon>
        <taxon>Actinomycetota</taxon>
        <taxon>Actinomycetes</taxon>
        <taxon>Micrococcales</taxon>
        <taxon>Micrococcaceae</taxon>
        <taxon>Nesterenkonia</taxon>
    </lineage>
</organism>
<keyword evidence="1" id="KW-1133">Transmembrane helix</keyword>
<proteinExistence type="predicted"/>
<gene>
    <name evidence="2" type="ORF">EV640_101103</name>
</gene>
<name>A0A4V6Q173_9MICC</name>